<dbReference type="Pfam" id="PF00990">
    <property type="entry name" value="GGDEF"/>
    <property type="match status" value="1"/>
</dbReference>
<evidence type="ECO:0000256" key="1">
    <source>
        <dbReference type="ARBA" id="ARBA00010333"/>
    </source>
</evidence>
<reference evidence="5 6" key="1">
    <citation type="submission" date="2016-12" db="EMBL/GenBank/DDBJ databases">
        <title>Diversity of luminous bacteria.</title>
        <authorList>
            <person name="Yoshizawa S."/>
            <person name="Kogure K."/>
        </authorList>
    </citation>
    <scope>NUCLEOTIDE SEQUENCE [LARGE SCALE GENOMIC DNA]</scope>
    <source>
        <strain evidence="5 6">LC2-408</strain>
    </source>
</reference>
<dbReference type="SUPFAM" id="SSF53850">
    <property type="entry name" value="Periplasmic binding protein-like II"/>
    <property type="match status" value="2"/>
</dbReference>
<gene>
    <name evidence="5" type="ORF">BTO10_04135</name>
</gene>
<keyword evidence="3" id="KW-0472">Membrane</keyword>
<keyword evidence="2" id="KW-0732">Signal</keyword>
<feature type="transmembrane region" description="Helical" evidence="3">
    <location>
        <begin position="478"/>
        <end position="498"/>
    </location>
</feature>
<dbReference type="InterPro" id="IPR000160">
    <property type="entry name" value="GGDEF_dom"/>
</dbReference>
<keyword evidence="6" id="KW-1185">Reference proteome</keyword>
<dbReference type="CDD" id="cd01949">
    <property type="entry name" value="GGDEF"/>
    <property type="match status" value="1"/>
</dbReference>
<dbReference type="InterPro" id="IPR001638">
    <property type="entry name" value="Solute-binding_3/MltF_N"/>
</dbReference>
<dbReference type="InterPro" id="IPR029787">
    <property type="entry name" value="Nucleotide_cyclase"/>
</dbReference>
<evidence type="ECO:0000256" key="3">
    <source>
        <dbReference type="SAM" id="Phobius"/>
    </source>
</evidence>
<dbReference type="Gene3D" id="3.30.70.270">
    <property type="match status" value="1"/>
</dbReference>
<dbReference type="PROSITE" id="PS50887">
    <property type="entry name" value="GGDEF"/>
    <property type="match status" value="1"/>
</dbReference>
<proteinExistence type="inferred from homology"/>
<comment type="caution">
    <text evidence="5">The sequence shown here is derived from an EMBL/GenBank/DDBJ whole genome shotgun (WGS) entry which is preliminary data.</text>
</comment>
<comment type="similarity">
    <text evidence="1">Belongs to the bacterial solute-binding protein 3 family.</text>
</comment>
<dbReference type="SUPFAM" id="SSF55073">
    <property type="entry name" value="Nucleotide cyclase"/>
    <property type="match status" value="1"/>
</dbReference>
<dbReference type="Pfam" id="PF00497">
    <property type="entry name" value="SBP_bac_3"/>
    <property type="match status" value="1"/>
</dbReference>
<dbReference type="AlphaFoldDB" id="A0A2S7VPF2"/>
<evidence type="ECO:0000259" key="4">
    <source>
        <dbReference type="PROSITE" id="PS50887"/>
    </source>
</evidence>
<evidence type="ECO:0000256" key="2">
    <source>
        <dbReference type="ARBA" id="ARBA00022729"/>
    </source>
</evidence>
<organism evidence="5 6">
    <name type="scientific">Vibrio chagasii</name>
    <dbReference type="NCBI Taxonomy" id="170679"/>
    <lineage>
        <taxon>Bacteria</taxon>
        <taxon>Pseudomonadati</taxon>
        <taxon>Pseudomonadota</taxon>
        <taxon>Gammaproteobacteria</taxon>
        <taxon>Vibrionales</taxon>
        <taxon>Vibrionaceae</taxon>
        <taxon>Vibrio</taxon>
    </lineage>
</organism>
<keyword evidence="3" id="KW-0812">Transmembrane</keyword>
<evidence type="ECO:0000313" key="5">
    <source>
        <dbReference type="EMBL" id="PQJ63989.1"/>
    </source>
</evidence>
<dbReference type="RefSeq" id="WP_004737199.1">
    <property type="nucleotide sequence ID" value="NZ_MSCI01000001.1"/>
</dbReference>
<evidence type="ECO:0000313" key="6">
    <source>
        <dbReference type="Proteomes" id="UP000238707"/>
    </source>
</evidence>
<dbReference type="SMART" id="SM00267">
    <property type="entry name" value="GGDEF"/>
    <property type="match status" value="1"/>
</dbReference>
<protein>
    <recommendedName>
        <fullName evidence="4">GGDEF domain-containing protein</fullName>
    </recommendedName>
</protein>
<dbReference type="Gene3D" id="3.40.190.10">
    <property type="entry name" value="Periplasmic binding protein-like II"/>
    <property type="match status" value="4"/>
</dbReference>
<dbReference type="Proteomes" id="UP000238707">
    <property type="component" value="Unassembled WGS sequence"/>
</dbReference>
<dbReference type="PANTHER" id="PTHR35936">
    <property type="entry name" value="MEMBRANE-BOUND LYTIC MUREIN TRANSGLYCOSYLASE F"/>
    <property type="match status" value="1"/>
</dbReference>
<name>A0A2S7VPF2_9VIBR</name>
<dbReference type="PANTHER" id="PTHR35936:SF37">
    <property type="entry name" value="AMINO ACID ABC TRANSPORTER SUBSTRATE-BINDING PROTEIN"/>
    <property type="match status" value="1"/>
</dbReference>
<accession>A0A2S7VPF2</accession>
<keyword evidence="3" id="KW-1133">Transmembrane helix</keyword>
<dbReference type="EMBL" id="MSCI01000001">
    <property type="protein sequence ID" value="PQJ63989.1"/>
    <property type="molecule type" value="Genomic_DNA"/>
</dbReference>
<dbReference type="NCBIfam" id="TIGR00254">
    <property type="entry name" value="GGDEF"/>
    <property type="match status" value="1"/>
</dbReference>
<sequence length="641" mass="72825">MNRIVLALFLFLFSTFTLAKVVRVGSLGQDIVVSQTLSKLEKDMNVEFKIVTFQSNEEAVSALENKEIDLISNIHAIDKLTERFRFSLPYSFDYSYVYTKIPIDSVNVSELWIEQDSVYASLLKLRNSSSRIIMKTYDRTLGFVTSFHYPDNAVVLGSMEHLEKLLSQGYYADRTVNSWFVPPVAFAGLKEGEGRLISDINLAIQNGSYLSQSSSIIEMQERQARISGLRKSVLAHNIVSPITIRYKAEDLETDGLIEDSSASKTAINEACTLLGFQCQFDNEVDESWQSVYDSLLNEEIDMISGMAVNDSRSRLFSFSEIYYYPEMYLVGNLDQSGRNIILSELTSERIGVVKGDFFEQLFNKFLTSKKLYLYESQEALIQALVAGEIDFLPIGSINYNKLMYETGYKLPIDIVNRFKLPIDYGVAIAFQNNEQGQVYAKLFSEAMQIVDFPEVISKFSDRKDWRASMIKMNKFIEFAISMIVITGLLMLSVIVALYHEATTDQLTNLGNRRALYRKSNSKVIKNSVIIYADIDKFKFINDTYGHEAGDMVLEKYSQIISTKWPGRAYRIGGDEFILTAKRLSPGLSSLVSELKSFRVFVEGIEMCVDVSMGSLVIKEDNICLREALSQVDVRMYKDKIV</sequence>
<feature type="domain" description="GGDEF" evidence="4">
    <location>
        <begin position="525"/>
        <end position="641"/>
    </location>
</feature>
<dbReference type="InterPro" id="IPR043128">
    <property type="entry name" value="Rev_trsase/Diguanyl_cyclase"/>
</dbReference>